<dbReference type="PANTHER" id="PTHR48082:SF2">
    <property type="entry name" value="ATP SYNTHASE SUBUNIT ALPHA, MITOCHONDRIAL"/>
    <property type="match status" value="1"/>
</dbReference>
<dbReference type="InterPro" id="IPR027417">
    <property type="entry name" value="P-loop_NTPase"/>
</dbReference>
<comment type="similarity">
    <text evidence="2 11">Belongs to the ATPase alpha/beta chains family.</text>
</comment>
<evidence type="ECO:0000256" key="4">
    <source>
        <dbReference type="ARBA" id="ARBA00022741"/>
    </source>
</evidence>
<dbReference type="OrthoDB" id="9803053at2"/>
<dbReference type="Pfam" id="PF02874">
    <property type="entry name" value="ATP-synt_ab_N"/>
    <property type="match status" value="1"/>
</dbReference>
<evidence type="ECO:0000313" key="15">
    <source>
        <dbReference type="EMBL" id="AXK61191.1"/>
    </source>
</evidence>
<dbReference type="GO" id="GO:0005524">
    <property type="term" value="F:ATP binding"/>
    <property type="evidence" value="ECO:0007669"/>
    <property type="project" value="UniProtKB-UniRule"/>
</dbReference>
<dbReference type="RefSeq" id="WP_115586206.1">
    <property type="nucleotide sequence ID" value="NZ_CP025544.1"/>
</dbReference>
<dbReference type="CDD" id="cd01132">
    <property type="entry name" value="F1-ATPase_alpha_CD"/>
    <property type="match status" value="1"/>
</dbReference>
<keyword evidence="11" id="KW-1003">Cell membrane</keyword>
<dbReference type="Pfam" id="PF00306">
    <property type="entry name" value="ATP-synt_ab_C"/>
    <property type="match status" value="1"/>
</dbReference>
<dbReference type="SUPFAM" id="SSF50615">
    <property type="entry name" value="N-terminal domain of alpha and beta subunits of F1 ATP synthase"/>
    <property type="match status" value="1"/>
</dbReference>
<name>A0A345ZD24_9BACT</name>
<keyword evidence="10 11" id="KW-0066">ATP synthesis</keyword>
<dbReference type="GO" id="GO:0046933">
    <property type="term" value="F:proton-transporting ATP synthase activity, rotational mechanism"/>
    <property type="evidence" value="ECO:0007669"/>
    <property type="project" value="UniProtKB-UniRule"/>
</dbReference>
<keyword evidence="5 11" id="KW-0067">ATP-binding</keyword>
<dbReference type="InterPro" id="IPR033732">
    <property type="entry name" value="ATP_synth_F1_a_nt-bd_dom"/>
</dbReference>
<dbReference type="FunFam" id="3.40.50.300:FF:000002">
    <property type="entry name" value="ATP synthase subunit alpha"/>
    <property type="match status" value="1"/>
</dbReference>
<dbReference type="InterPro" id="IPR036121">
    <property type="entry name" value="ATPase_F1/V1/A1_a/bsu_N_sf"/>
</dbReference>
<dbReference type="AlphaFoldDB" id="A0A345ZD24"/>
<dbReference type="InterPro" id="IPR005294">
    <property type="entry name" value="ATP_synth_F1_asu"/>
</dbReference>
<reference evidence="15 16" key="1">
    <citation type="submission" date="2017-12" db="EMBL/GenBank/DDBJ databases">
        <title>Chromulinavorax destructans is a abundant pathogen of dominant heterotrophic picoflagllates.</title>
        <authorList>
            <person name="Deeg C.M."/>
            <person name="Zimmer M."/>
            <person name="Suttle C.A."/>
        </authorList>
    </citation>
    <scope>NUCLEOTIDE SEQUENCE [LARGE SCALE GENOMIC DNA]</scope>
    <source>
        <strain evidence="15 16">SeV1</strain>
    </source>
</reference>
<evidence type="ECO:0000256" key="11">
    <source>
        <dbReference type="HAMAP-Rule" id="MF_01346"/>
    </source>
</evidence>
<comment type="catalytic activity">
    <reaction evidence="11">
        <text>ATP + H2O + 4 H(+)(in) = ADP + phosphate + 5 H(+)(out)</text>
        <dbReference type="Rhea" id="RHEA:57720"/>
        <dbReference type="ChEBI" id="CHEBI:15377"/>
        <dbReference type="ChEBI" id="CHEBI:15378"/>
        <dbReference type="ChEBI" id="CHEBI:30616"/>
        <dbReference type="ChEBI" id="CHEBI:43474"/>
        <dbReference type="ChEBI" id="CHEBI:456216"/>
        <dbReference type="EC" id="7.1.2.2"/>
    </reaction>
</comment>
<gene>
    <name evidence="11" type="primary">atpA</name>
    <name evidence="15" type="ORF">C0J27_02370</name>
</gene>
<dbReference type="Pfam" id="PF00006">
    <property type="entry name" value="ATP-synt_ab"/>
    <property type="match status" value="1"/>
</dbReference>
<dbReference type="InterPro" id="IPR020003">
    <property type="entry name" value="ATPase_a/bsu_AS"/>
</dbReference>
<dbReference type="SUPFAM" id="SSF47917">
    <property type="entry name" value="C-terminal domain of alpha and beta subunits of F1 ATP synthase"/>
    <property type="match status" value="1"/>
</dbReference>
<evidence type="ECO:0000256" key="1">
    <source>
        <dbReference type="ARBA" id="ARBA00004370"/>
    </source>
</evidence>
<protein>
    <recommendedName>
        <fullName evidence="11">ATP synthase subunit alpha</fullName>
        <ecNumber evidence="11">7.1.2.2</ecNumber>
    </recommendedName>
    <alternativeName>
        <fullName evidence="11">ATP synthase F1 sector subunit alpha</fullName>
    </alternativeName>
    <alternativeName>
        <fullName evidence="11">F-ATPase subunit alpha</fullName>
    </alternativeName>
</protein>
<evidence type="ECO:0000259" key="12">
    <source>
        <dbReference type="Pfam" id="PF00006"/>
    </source>
</evidence>
<keyword evidence="16" id="KW-1185">Reference proteome</keyword>
<dbReference type="InterPro" id="IPR023366">
    <property type="entry name" value="ATP_synth_asu-like_sf"/>
</dbReference>
<comment type="subcellular location">
    <subcellularLocation>
        <location evidence="11">Cell membrane</location>
        <topology evidence="11">Peripheral membrane protein</topology>
    </subcellularLocation>
    <subcellularLocation>
        <location evidence="1">Membrane</location>
    </subcellularLocation>
</comment>
<keyword evidence="9 11" id="KW-0139">CF(1)</keyword>
<keyword evidence="7 11" id="KW-0406">Ion transport</keyword>
<keyword evidence="6 11" id="KW-1278">Translocase</keyword>
<feature type="domain" description="ATPase F1/V1/A1 complex alpha/beta subunit N-terminal" evidence="14">
    <location>
        <begin position="25"/>
        <end position="77"/>
    </location>
</feature>
<dbReference type="Gene3D" id="3.40.50.300">
    <property type="entry name" value="P-loop containing nucleotide triphosphate hydrolases"/>
    <property type="match status" value="1"/>
</dbReference>
<evidence type="ECO:0000256" key="2">
    <source>
        <dbReference type="ARBA" id="ARBA00008936"/>
    </source>
</evidence>
<dbReference type="NCBIfam" id="TIGR00962">
    <property type="entry name" value="atpA"/>
    <property type="match status" value="1"/>
</dbReference>
<dbReference type="EC" id="7.1.2.2" evidence="11"/>
<dbReference type="InterPro" id="IPR004100">
    <property type="entry name" value="ATPase_F1/V1/A1_a/bsu_N"/>
</dbReference>
<dbReference type="CDD" id="cd18113">
    <property type="entry name" value="ATP-synt_F1_alpha_C"/>
    <property type="match status" value="1"/>
</dbReference>
<dbReference type="HAMAP" id="MF_01346">
    <property type="entry name" value="ATP_synth_alpha_bact"/>
    <property type="match status" value="1"/>
</dbReference>
<evidence type="ECO:0000256" key="8">
    <source>
        <dbReference type="ARBA" id="ARBA00023136"/>
    </source>
</evidence>
<feature type="site" description="Required for activity" evidence="11">
    <location>
        <position position="358"/>
    </location>
</feature>
<feature type="domain" description="ATPase F1/V1/A1 complex alpha/beta subunit nucleotide-binding" evidence="12">
    <location>
        <begin position="148"/>
        <end position="360"/>
    </location>
</feature>
<evidence type="ECO:0000256" key="10">
    <source>
        <dbReference type="ARBA" id="ARBA00023310"/>
    </source>
</evidence>
<evidence type="ECO:0000256" key="7">
    <source>
        <dbReference type="ARBA" id="ARBA00023065"/>
    </source>
</evidence>
<keyword evidence="3 11" id="KW-0813">Transport</keyword>
<dbReference type="InterPro" id="IPR038376">
    <property type="entry name" value="ATP_synth_asu_C_sf"/>
</dbReference>
<dbReference type="GO" id="GO:0043531">
    <property type="term" value="F:ADP binding"/>
    <property type="evidence" value="ECO:0007669"/>
    <property type="project" value="TreeGrafter"/>
</dbReference>
<evidence type="ECO:0000313" key="16">
    <source>
        <dbReference type="Proteomes" id="UP000254834"/>
    </source>
</evidence>
<dbReference type="Gene3D" id="1.20.150.20">
    <property type="entry name" value="ATP synthase alpha/beta chain, C-terminal domain"/>
    <property type="match status" value="1"/>
</dbReference>
<evidence type="ECO:0000259" key="14">
    <source>
        <dbReference type="Pfam" id="PF02874"/>
    </source>
</evidence>
<dbReference type="PANTHER" id="PTHR48082">
    <property type="entry name" value="ATP SYNTHASE SUBUNIT ALPHA, MITOCHONDRIAL"/>
    <property type="match status" value="1"/>
</dbReference>
<dbReference type="NCBIfam" id="NF009884">
    <property type="entry name" value="PRK13343.1"/>
    <property type="match status" value="1"/>
</dbReference>
<dbReference type="GO" id="GO:0045259">
    <property type="term" value="C:proton-transporting ATP synthase complex"/>
    <property type="evidence" value="ECO:0007669"/>
    <property type="project" value="UniProtKB-KW"/>
</dbReference>
<keyword evidence="8 11" id="KW-0472">Membrane</keyword>
<proteinExistence type="inferred from homology"/>
<evidence type="ECO:0000256" key="5">
    <source>
        <dbReference type="ARBA" id="ARBA00022840"/>
    </source>
</evidence>
<organism evidence="15 16">
    <name type="scientific">Candidatus Chromulinivorax destructor</name>
    <dbReference type="NCBI Taxonomy" id="2066483"/>
    <lineage>
        <taxon>Bacteria</taxon>
        <taxon>Candidatus Babelota</taxon>
        <taxon>Candidatus Babeliae</taxon>
        <taxon>Candidatus Babeliales</taxon>
        <taxon>Candidatus Chromulinivoraceae</taxon>
        <taxon>Candidatus Chromulinivorax</taxon>
    </lineage>
</organism>
<dbReference type="KEGG" id="cdes:C0J27_02370"/>
<comment type="caution">
    <text evidence="11">Lacks conserved residue(s) required for the propagation of feature annotation.</text>
</comment>
<dbReference type="PROSITE" id="PS00152">
    <property type="entry name" value="ATPASE_ALPHA_BETA"/>
    <property type="match status" value="1"/>
</dbReference>
<accession>A0A345ZD24</accession>
<keyword evidence="4 11" id="KW-0547">Nucleotide-binding</keyword>
<dbReference type="InterPro" id="IPR000194">
    <property type="entry name" value="ATPase_F1/V1/A1_a/bsu_nucl-bd"/>
</dbReference>
<feature type="domain" description="ATP synthase alpha subunit C-terminal" evidence="13">
    <location>
        <begin position="367"/>
        <end position="492"/>
    </location>
</feature>
<comment type="function">
    <text evidence="11">Produces ATP from ADP in the presence of a proton gradient across the membrane. The alpha chain is a regulatory subunit.</text>
</comment>
<keyword evidence="11" id="KW-0375">Hydrogen ion transport</keyword>
<dbReference type="SUPFAM" id="SSF52540">
    <property type="entry name" value="P-loop containing nucleoside triphosphate hydrolases"/>
    <property type="match status" value="1"/>
</dbReference>
<dbReference type="GO" id="GO:0005886">
    <property type="term" value="C:plasma membrane"/>
    <property type="evidence" value="ECO:0007669"/>
    <property type="project" value="UniProtKB-SubCell"/>
</dbReference>
<evidence type="ECO:0000256" key="3">
    <source>
        <dbReference type="ARBA" id="ARBA00022448"/>
    </source>
</evidence>
<evidence type="ECO:0000256" key="6">
    <source>
        <dbReference type="ARBA" id="ARBA00022967"/>
    </source>
</evidence>
<dbReference type="Proteomes" id="UP000254834">
    <property type="component" value="Chromosome"/>
</dbReference>
<dbReference type="Gene3D" id="2.40.30.20">
    <property type="match status" value="1"/>
</dbReference>
<dbReference type="InterPro" id="IPR000793">
    <property type="entry name" value="ATP_synth_asu_C"/>
</dbReference>
<evidence type="ECO:0000259" key="13">
    <source>
        <dbReference type="Pfam" id="PF00306"/>
    </source>
</evidence>
<evidence type="ECO:0000256" key="9">
    <source>
        <dbReference type="ARBA" id="ARBA00023196"/>
    </source>
</evidence>
<dbReference type="EMBL" id="CP025544">
    <property type="protein sequence ID" value="AXK61191.1"/>
    <property type="molecule type" value="Genomic_DNA"/>
</dbReference>
<sequence>MKSKDINLISLFEKTLQQGPQHNLEEIGIVVQVGDGICTIFGLTNAVYGELIKFEGGNEGIVLNLNEDFVIVFLFKTSIAVVEQEVATRAGHVVSIPAGNQMLGRVVNALGEPIDALGDITPDAYMPVEAQIPSIIDRTPITESMPTGIMVIDALFPIGKGQRELIIGNRSTGKTAVAIDAILNQKGKDVICVYVSIGQRQGNIARLVRLLEEQGALEYTVVVNADSSEAVLNQYLVPYSGTAIGEYFMQQGKDVLIIYDDLSNHAIAYREMSLLMRRAPGREAYPGDVFYLHSRLLERSGRLLSGGSMTALPIIQIQSDDITAYIPTNLISITDGQIFLDTQLFNSGIRPAVNVELSVSRVGGAAQTKAVKKMTSQLRLELAQYHELLSFAQFGTELDEVSQMYLKQGALAVEILKQGQFVHYSFIDESLILFLLKEGFLKRIALKDVQLFIRQFVSYVESVYETIYTQIRTTKDISAENIAMLKDVAKEFSSIFISDDKFSI</sequence>